<dbReference type="OrthoDB" id="1955612at2"/>
<dbReference type="Proteomes" id="UP000247476">
    <property type="component" value="Unassembled WGS sequence"/>
</dbReference>
<gene>
    <name evidence="1" type="ORF">DLM86_00850</name>
</gene>
<keyword evidence="2" id="KW-1185">Reference proteome</keyword>
<evidence type="ECO:0000313" key="2">
    <source>
        <dbReference type="Proteomes" id="UP000247476"/>
    </source>
</evidence>
<organism evidence="1 2">
    <name type="scientific">Paenibacillus flagellatus</name>
    <dbReference type="NCBI Taxonomy" id="2211139"/>
    <lineage>
        <taxon>Bacteria</taxon>
        <taxon>Bacillati</taxon>
        <taxon>Bacillota</taxon>
        <taxon>Bacilli</taxon>
        <taxon>Bacillales</taxon>
        <taxon>Paenibacillaceae</taxon>
        <taxon>Paenibacillus</taxon>
    </lineage>
</organism>
<dbReference type="EMBL" id="QJVJ01000001">
    <property type="protein sequence ID" value="PYI57029.1"/>
    <property type="molecule type" value="Genomic_DNA"/>
</dbReference>
<dbReference type="AlphaFoldDB" id="A0A2V5KBS8"/>
<sequence>MPYVKSYGPIQEINFLASAQFTAFTYQVDDAGVTANAQGRKIVPAGTVYPANDATAIGILLTDTDVTEGPQPGSVLVEGWILEARLPVAPAAAAKTAMPAIKFKKVV</sequence>
<reference evidence="1 2" key="1">
    <citation type="submission" date="2018-05" db="EMBL/GenBank/DDBJ databases">
        <title>Paenibacillus flagellatus sp. nov., isolated from selenium mineral soil.</title>
        <authorList>
            <person name="Dai X."/>
        </authorList>
    </citation>
    <scope>NUCLEOTIDE SEQUENCE [LARGE SCALE GENOMIC DNA]</scope>
    <source>
        <strain evidence="1 2">DXL2</strain>
    </source>
</reference>
<comment type="caution">
    <text evidence="1">The sequence shown here is derived from an EMBL/GenBank/DDBJ whole genome shotgun (WGS) entry which is preliminary data.</text>
</comment>
<dbReference type="RefSeq" id="WP_110838070.1">
    <property type="nucleotide sequence ID" value="NZ_QJVJ01000001.1"/>
</dbReference>
<accession>A0A2V5KBS8</accession>
<evidence type="ECO:0008006" key="3">
    <source>
        <dbReference type="Google" id="ProtNLM"/>
    </source>
</evidence>
<evidence type="ECO:0000313" key="1">
    <source>
        <dbReference type="EMBL" id="PYI57029.1"/>
    </source>
</evidence>
<name>A0A2V5KBS8_9BACL</name>
<protein>
    <recommendedName>
        <fullName evidence="3">Head decoration protein</fullName>
    </recommendedName>
</protein>
<proteinExistence type="predicted"/>